<proteinExistence type="predicted"/>
<dbReference type="Proteomes" id="UP000580051">
    <property type="component" value="Unassembled WGS sequence"/>
</dbReference>
<dbReference type="RefSeq" id="WP_258187097.1">
    <property type="nucleotide sequence ID" value="NZ_BLRV01000020.1"/>
</dbReference>
<evidence type="ECO:0000313" key="1">
    <source>
        <dbReference type="EMBL" id="GFP21129.1"/>
    </source>
</evidence>
<evidence type="ECO:0000313" key="2">
    <source>
        <dbReference type="Proteomes" id="UP000580051"/>
    </source>
</evidence>
<reference evidence="1 2" key="1">
    <citation type="journal article" date="2020" name="Front. Microbiol.">
        <title>Single-cell genomics of novel Actinobacteria with the Wood-Ljungdahl pathway discovered in a serpentinizing system.</title>
        <authorList>
            <person name="Merino N."/>
            <person name="Kawai M."/>
            <person name="Boyd E.S."/>
            <person name="Colman D.R."/>
            <person name="McGlynn S.E."/>
            <person name="Nealson K.H."/>
            <person name="Kurokawa K."/>
            <person name="Hongoh Y."/>
        </authorList>
    </citation>
    <scope>NUCLEOTIDE SEQUENCE [LARGE SCALE GENOMIC DNA]</scope>
    <source>
        <strain evidence="1 2">S06</strain>
    </source>
</reference>
<accession>A0A6V8NL99</accession>
<protein>
    <submittedName>
        <fullName evidence="1">Uncharacterized protein</fullName>
    </submittedName>
</protein>
<gene>
    <name evidence="1" type="ORF">HKBW3S06_00355</name>
</gene>
<dbReference type="AlphaFoldDB" id="A0A6V8NL99"/>
<sequence length="221" mass="26103">MLITERYKDQIHGVLSCYDRVVLRGTLPGWSYAQGMTSFLYANQIRIFDYPSFAQPLRGEIRDNAEQLAAENGLEIEHIRKIKAFRKEDRIQDILKERGTHPGLVHIFSAMESCSSYKPWHDRRTGKTFLKHDTAKCLHYYFYFIDPELGLCYLRVPTWCPFQLQFYFNMHNWLATKLNKHSIPHVLNDNTFLEIGDFEKAQKLSDRIRVEDLHQVLDIFA</sequence>
<dbReference type="EMBL" id="BLRV01000020">
    <property type="protein sequence ID" value="GFP21129.1"/>
    <property type="molecule type" value="Genomic_DNA"/>
</dbReference>
<comment type="caution">
    <text evidence="1">The sequence shown here is derived from an EMBL/GenBank/DDBJ whole genome shotgun (WGS) entry which is preliminary data.</text>
</comment>
<organism evidence="1 2">
    <name type="scientific">Candidatus Hakubella thermalkaliphila</name>
    <dbReference type="NCBI Taxonomy" id="2754717"/>
    <lineage>
        <taxon>Bacteria</taxon>
        <taxon>Bacillati</taxon>
        <taxon>Actinomycetota</taxon>
        <taxon>Actinomycetota incertae sedis</taxon>
        <taxon>Candidatus Hakubellales</taxon>
        <taxon>Candidatus Hakubellaceae</taxon>
        <taxon>Candidatus Hakubella</taxon>
    </lineage>
</organism>
<name>A0A6V8NL99_9ACTN</name>